<accession>A0A7V1LN27</accession>
<name>A0A7V1LN27_CALAY</name>
<sequence>MTQTMNNAYLALQGLATGNAFGNTFYKAATRKGLVQRKLPASPWLWTADTAMAVAVCQTLREHGTVDEET</sequence>
<dbReference type="InterPro" id="IPR036705">
    <property type="entry name" value="Ribosyl_crysJ1_sf"/>
</dbReference>
<feature type="non-terminal residue" evidence="1">
    <location>
        <position position="70"/>
    </location>
</feature>
<gene>
    <name evidence="1" type="ORF">ENJ10_10125</name>
</gene>
<dbReference type="Proteomes" id="UP000886005">
    <property type="component" value="Unassembled WGS sequence"/>
</dbReference>
<organism evidence="1">
    <name type="scientific">Caldithrix abyssi</name>
    <dbReference type="NCBI Taxonomy" id="187145"/>
    <lineage>
        <taxon>Bacteria</taxon>
        <taxon>Pseudomonadati</taxon>
        <taxon>Calditrichota</taxon>
        <taxon>Calditrichia</taxon>
        <taxon>Calditrichales</taxon>
        <taxon>Calditrichaceae</taxon>
        <taxon>Caldithrix</taxon>
    </lineage>
</organism>
<reference evidence="1" key="1">
    <citation type="journal article" date="2020" name="mSystems">
        <title>Genome- and Community-Level Interaction Insights into Carbon Utilization and Element Cycling Functions of Hydrothermarchaeota in Hydrothermal Sediment.</title>
        <authorList>
            <person name="Zhou Z."/>
            <person name="Liu Y."/>
            <person name="Xu W."/>
            <person name="Pan J."/>
            <person name="Luo Z.H."/>
            <person name="Li M."/>
        </authorList>
    </citation>
    <scope>NUCLEOTIDE SEQUENCE [LARGE SCALE GENOMIC DNA]</scope>
    <source>
        <strain evidence="1">HyVt-456</strain>
    </source>
</reference>
<proteinExistence type="predicted"/>
<dbReference type="AlphaFoldDB" id="A0A7V1LN27"/>
<dbReference type="Gene3D" id="1.10.4080.10">
    <property type="entry name" value="ADP-ribosylation/Crystallin J1"/>
    <property type="match status" value="1"/>
</dbReference>
<dbReference type="EMBL" id="DRLD01000274">
    <property type="protein sequence ID" value="HED11034.1"/>
    <property type="molecule type" value="Genomic_DNA"/>
</dbReference>
<evidence type="ECO:0000313" key="1">
    <source>
        <dbReference type="EMBL" id="HED11034.1"/>
    </source>
</evidence>
<comment type="caution">
    <text evidence="1">The sequence shown here is derived from an EMBL/GenBank/DDBJ whole genome shotgun (WGS) entry which is preliminary data.</text>
</comment>
<dbReference type="SUPFAM" id="SSF101478">
    <property type="entry name" value="ADP-ribosylglycohydrolase"/>
    <property type="match status" value="1"/>
</dbReference>
<protein>
    <submittedName>
        <fullName evidence="1">ADP-ribosylglycohydrolase family protein</fullName>
    </submittedName>
</protein>